<dbReference type="AlphaFoldDB" id="A0A413VQC5"/>
<dbReference type="EMBL" id="QSGO01000005">
    <property type="protein sequence ID" value="RHB35815.1"/>
    <property type="molecule type" value="Genomic_DNA"/>
</dbReference>
<dbReference type="Proteomes" id="UP000284379">
    <property type="component" value="Unassembled WGS sequence"/>
</dbReference>
<accession>A0A413VQC5</accession>
<proteinExistence type="predicted"/>
<keyword evidence="1" id="KW-1133">Transmembrane helix</keyword>
<keyword evidence="1" id="KW-0812">Transmembrane</keyword>
<reference evidence="2 3" key="1">
    <citation type="submission" date="2018-08" db="EMBL/GenBank/DDBJ databases">
        <title>A genome reference for cultivated species of the human gut microbiota.</title>
        <authorList>
            <person name="Zou Y."/>
            <person name="Xue W."/>
            <person name="Luo G."/>
        </authorList>
    </citation>
    <scope>NUCLEOTIDE SEQUENCE [LARGE SCALE GENOMIC DNA]</scope>
    <source>
        <strain evidence="2 3">AM40-30BH</strain>
    </source>
</reference>
<protein>
    <submittedName>
        <fullName evidence="2">Uncharacterized protein</fullName>
    </submittedName>
</protein>
<keyword evidence="1" id="KW-0472">Membrane</keyword>
<evidence type="ECO:0000313" key="3">
    <source>
        <dbReference type="Proteomes" id="UP000284379"/>
    </source>
</evidence>
<feature type="transmembrane region" description="Helical" evidence="1">
    <location>
        <begin position="69"/>
        <end position="89"/>
    </location>
</feature>
<evidence type="ECO:0000256" key="1">
    <source>
        <dbReference type="SAM" id="Phobius"/>
    </source>
</evidence>
<gene>
    <name evidence="2" type="ORF">DW888_08160</name>
</gene>
<sequence>MNNKTEINNSILAGNNNKISNVNIGSNKNDSSQQSPKNNPWKSGSFYIIVSILILLVIAIIASQFEISILLIICIASLFLILLIALLQLKNDDKITDKTFLNLCKELLKKITLINTTFNAKKK</sequence>
<feature type="transmembrane region" description="Helical" evidence="1">
    <location>
        <begin position="44"/>
        <end position="63"/>
    </location>
</feature>
<name>A0A413VQC5_9BACE</name>
<evidence type="ECO:0000313" key="2">
    <source>
        <dbReference type="EMBL" id="RHB35815.1"/>
    </source>
</evidence>
<comment type="caution">
    <text evidence="2">The sequence shown here is derived from an EMBL/GenBank/DDBJ whole genome shotgun (WGS) entry which is preliminary data.</text>
</comment>
<organism evidence="2 3">
    <name type="scientific">Bacteroides nordii</name>
    <dbReference type="NCBI Taxonomy" id="291645"/>
    <lineage>
        <taxon>Bacteria</taxon>
        <taxon>Pseudomonadati</taxon>
        <taxon>Bacteroidota</taxon>
        <taxon>Bacteroidia</taxon>
        <taxon>Bacteroidales</taxon>
        <taxon>Bacteroidaceae</taxon>
        <taxon>Bacteroides</taxon>
    </lineage>
</organism>
<dbReference type="RefSeq" id="WP_122201293.1">
    <property type="nucleotide sequence ID" value="NZ_CABJFV010000005.1"/>
</dbReference>